<dbReference type="InterPro" id="IPR037171">
    <property type="entry name" value="NagB/RpiA_transferase-like"/>
</dbReference>
<dbReference type="Gene3D" id="3.40.1080.10">
    <property type="entry name" value="Glutaconate Coenzyme A-transferase"/>
    <property type="match status" value="1"/>
</dbReference>
<evidence type="ECO:0000313" key="2">
    <source>
        <dbReference type="Proteomes" id="UP000186406"/>
    </source>
</evidence>
<name>A0A1M7ZRC2_9HYPH</name>
<dbReference type="SMART" id="SM00882">
    <property type="entry name" value="CoA_trans"/>
    <property type="match status" value="1"/>
</dbReference>
<organism evidence="1 2">
    <name type="scientific">Pseudoxanthobacter soli DSM 19599</name>
    <dbReference type="NCBI Taxonomy" id="1123029"/>
    <lineage>
        <taxon>Bacteria</taxon>
        <taxon>Pseudomonadati</taxon>
        <taxon>Pseudomonadota</taxon>
        <taxon>Alphaproteobacteria</taxon>
        <taxon>Hyphomicrobiales</taxon>
        <taxon>Segnochrobactraceae</taxon>
        <taxon>Pseudoxanthobacter</taxon>
    </lineage>
</organism>
<protein>
    <submittedName>
        <fullName evidence="1">Glutaconate CoA-transferase subunit B</fullName>
    </submittedName>
</protein>
<dbReference type="SUPFAM" id="SSF100950">
    <property type="entry name" value="NagB/RpiA/CoA transferase-like"/>
    <property type="match status" value="1"/>
</dbReference>
<dbReference type="PANTHER" id="PTHR43293:SF3">
    <property type="entry name" value="CHOLESTEROL RING-CLEAVING HYDROLASE IPDB SUBUNIT"/>
    <property type="match status" value="1"/>
</dbReference>
<proteinExistence type="predicted"/>
<dbReference type="EMBL" id="FRXO01000014">
    <property type="protein sequence ID" value="SHO67453.1"/>
    <property type="molecule type" value="Genomic_DNA"/>
</dbReference>
<accession>A0A1M7ZRC2</accession>
<sequence length="262" mass="27757">MSAQINASSAYSPTEIMTVTAARLLTDRDVCFVGIGAPSAACNLARLTHAPGITLIYESGTIATRPNVLPLSIGDGELCETALTTVSVPEMFNYWLQGGRITVGFLGAAQVDCYANLNTTVVGPYDHPKTRLPGGGGAPEIATNCQEVFIILKQSKRGFVPKVDFVTSIGYGRGGNERESLGITTKGPTQVITDLCIMRPDPETKELTVVSLHPGTTREQVAEATGWPVKFAAVLEETPAPSALELDVLRDLQARTKAAHGS</sequence>
<reference evidence="1 2" key="1">
    <citation type="submission" date="2016-12" db="EMBL/GenBank/DDBJ databases">
        <authorList>
            <person name="Song W.-J."/>
            <person name="Kurnit D.M."/>
        </authorList>
    </citation>
    <scope>NUCLEOTIDE SEQUENCE [LARGE SCALE GENOMIC DNA]</scope>
    <source>
        <strain evidence="1 2">DSM 19599</strain>
    </source>
</reference>
<dbReference type="Pfam" id="PF01144">
    <property type="entry name" value="CoA_trans"/>
    <property type="match status" value="1"/>
</dbReference>
<dbReference type="AlphaFoldDB" id="A0A1M7ZRC2"/>
<keyword evidence="2" id="KW-1185">Reference proteome</keyword>
<dbReference type="GO" id="GO:0008410">
    <property type="term" value="F:CoA-transferase activity"/>
    <property type="evidence" value="ECO:0007669"/>
    <property type="project" value="InterPro"/>
</dbReference>
<evidence type="ECO:0000313" key="1">
    <source>
        <dbReference type="EMBL" id="SHO67453.1"/>
    </source>
</evidence>
<keyword evidence="1" id="KW-0808">Transferase</keyword>
<dbReference type="STRING" id="1123029.SAMN02745172_04134"/>
<dbReference type="RefSeq" id="WP_073632279.1">
    <property type="nucleotide sequence ID" value="NZ_FRXO01000014.1"/>
</dbReference>
<gene>
    <name evidence="1" type="ORF">SAMN02745172_04134</name>
</gene>
<dbReference type="OrthoDB" id="9813111at2"/>
<dbReference type="Proteomes" id="UP000186406">
    <property type="component" value="Unassembled WGS sequence"/>
</dbReference>
<dbReference type="PANTHER" id="PTHR43293">
    <property type="entry name" value="ACETATE COA-TRANSFERASE YDIF"/>
    <property type="match status" value="1"/>
</dbReference>
<dbReference type="InterPro" id="IPR004165">
    <property type="entry name" value="CoA_trans_fam_I"/>
</dbReference>